<feature type="signal peptide" evidence="1">
    <location>
        <begin position="1"/>
        <end position="23"/>
    </location>
</feature>
<keyword evidence="1" id="KW-0732">Signal</keyword>
<dbReference type="EMBL" id="VIFM01000015">
    <property type="protein sequence ID" value="TQF16916.1"/>
    <property type="molecule type" value="Genomic_DNA"/>
</dbReference>
<dbReference type="InterPro" id="IPR025566">
    <property type="entry name" value="DUF4331"/>
</dbReference>
<dbReference type="RefSeq" id="WP_141641390.1">
    <property type="nucleotide sequence ID" value="NZ_VIFM01000015.1"/>
</dbReference>
<feature type="chain" id="PRO_5022238211" evidence="1">
    <location>
        <begin position="24"/>
        <end position="508"/>
    </location>
</feature>
<name>A0A540X6K2_9BACT</name>
<dbReference type="Proteomes" id="UP000315369">
    <property type="component" value="Unassembled WGS sequence"/>
</dbReference>
<reference evidence="2 3" key="1">
    <citation type="submission" date="2019-06" db="EMBL/GenBank/DDBJ databases">
        <authorList>
            <person name="Livingstone P."/>
            <person name="Whitworth D."/>
        </authorList>
    </citation>
    <scope>NUCLEOTIDE SEQUENCE [LARGE SCALE GENOMIC DNA]</scope>
    <source>
        <strain evidence="2 3">AM401</strain>
    </source>
</reference>
<sequence>MQRRQLASALALAAALLVPTAHASSHREAPFITRMPKVDATDFYMFRSYEPGRGDYVTLIANYLPLQDAYGGPNYFSLDPDALYEILVDNNGDAIEDITFQFRFTNNLNGPNGITLNVGNNGSTKSVSVPFTNVGAITSADRSAQNVQENYTVKVVRGPRRAAAGQDVTNTAGHTALFPKPADYVGTKSLGNAATYETYARQHIHNVNIPGCTGTAKLFVGQRREPFAVNLGPVFDLVNAPPAVITDPNARNAVPNPLAKKNITTLALEVPISCLKAGTQDVIGGWTAASVRQARAINPTASYTVPSREGGAWTQVSRLGMPLVNEVVIGIKDKDRFNASEPKDDAQFADYVTHPTLPAILELLFGGAGVRAPTVFPRADLVAAFLTGVTSVNANGSTAEMQRLNTALPATVKANQNNLGAAACFVNGQLTLANPGCDPAGFPNGRRPGDDVVDVALRVSMGYLLANDTQAPARNVPFHDAVLQDASQFDAVFPYLTTPQAGANGDGT</sequence>
<organism evidence="2 3">
    <name type="scientific">Myxococcus llanfairpwllgwyngyllgogerychwyrndrobwllllantysiliogogogochensis</name>
    <dbReference type="NCBI Taxonomy" id="2590453"/>
    <lineage>
        <taxon>Bacteria</taxon>
        <taxon>Pseudomonadati</taxon>
        <taxon>Myxococcota</taxon>
        <taxon>Myxococcia</taxon>
        <taxon>Myxococcales</taxon>
        <taxon>Cystobacterineae</taxon>
        <taxon>Myxococcaceae</taxon>
        <taxon>Myxococcus</taxon>
    </lineage>
</organism>
<keyword evidence="3" id="KW-1185">Reference proteome</keyword>
<dbReference type="AlphaFoldDB" id="A0A540X6K2"/>
<accession>A0A540X6K2</accession>
<evidence type="ECO:0000313" key="2">
    <source>
        <dbReference type="EMBL" id="TQF16916.1"/>
    </source>
</evidence>
<dbReference type="Pfam" id="PF14224">
    <property type="entry name" value="DUF4331"/>
    <property type="match status" value="1"/>
</dbReference>
<comment type="caution">
    <text evidence="2">The sequence shown here is derived from an EMBL/GenBank/DDBJ whole genome shotgun (WGS) entry which is preliminary data.</text>
</comment>
<dbReference type="OrthoDB" id="525451at2"/>
<protein>
    <submittedName>
        <fullName evidence="2">DUF4331 domain-containing protein</fullName>
    </submittedName>
</protein>
<evidence type="ECO:0000313" key="3">
    <source>
        <dbReference type="Proteomes" id="UP000315369"/>
    </source>
</evidence>
<gene>
    <name evidence="2" type="ORF">FJV41_05720</name>
</gene>
<evidence type="ECO:0000256" key="1">
    <source>
        <dbReference type="SAM" id="SignalP"/>
    </source>
</evidence>
<proteinExistence type="predicted"/>